<dbReference type="PIRSF" id="PIRSF036492">
    <property type="entry name" value="ALDH"/>
    <property type="match status" value="1"/>
</dbReference>
<dbReference type="Gene3D" id="3.40.309.10">
    <property type="entry name" value="Aldehyde Dehydrogenase, Chain A, domain 2"/>
    <property type="match status" value="1"/>
</dbReference>
<accession>A0A1Y6CGB7</accession>
<evidence type="ECO:0000256" key="4">
    <source>
        <dbReference type="PIRNR" id="PIRNR036492"/>
    </source>
</evidence>
<dbReference type="InterPro" id="IPR016162">
    <property type="entry name" value="Ald_DH_N"/>
</dbReference>
<gene>
    <name evidence="9" type="ORF">SAMN06296036_12086</name>
</gene>
<dbReference type="Gene3D" id="3.40.605.10">
    <property type="entry name" value="Aldehyde Dehydrogenase, Chain A, domain 1"/>
    <property type="match status" value="1"/>
</dbReference>
<evidence type="ECO:0000256" key="5">
    <source>
        <dbReference type="PIRSR" id="PIRSR036492-1"/>
    </source>
</evidence>
<evidence type="ECO:0000256" key="2">
    <source>
        <dbReference type="ARBA" id="ARBA00023002"/>
    </source>
</evidence>
<dbReference type="InterPro" id="IPR016161">
    <property type="entry name" value="Ald_DH/histidinol_DH"/>
</dbReference>
<feature type="domain" description="Aldehyde dehydrogenase" evidence="8">
    <location>
        <begin position="12"/>
        <end position="449"/>
    </location>
</feature>
<evidence type="ECO:0000256" key="1">
    <source>
        <dbReference type="ARBA" id="ARBA00009986"/>
    </source>
</evidence>
<feature type="active site" evidence="5 6">
    <location>
        <position position="225"/>
    </location>
</feature>
<dbReference type="PANTHER" id="PTHR43570:SF20">
    <property type="entry name" value="ALDEHYDE DEHYDROGENASE ALDX-RELATED"/>
    <property type="match status" value="1"/>
</dbReference>
<dbReference type="InterPro" id="IPR015590">
    <property type="entry name" value="Aldehyde_DH_dom"/>
</dbReference>
<name>A0A1Y6CGB7_9BACT</name>
<organism evidence="9 10">
    <name type="scientific">Pseudobacteriovorax antillogorgiicola</name>
    <dbReference type="NCBI Taxonomy" id="1513793"/>
    <lineage>
        <taxon>Bacteria</taxon>
        <taxon>Pseudomonadati</taxon>
        <taxon>Bdellovibrionota</taxon>
        <taxon>Oligoflexia</taxon>
        <taxon>Oligoflexales</taxon>
        <taxon>Pseudobacteriovoracaceae</taxon>
        <taxon>Pseudobacteriovorax</taxon>
    </lineage>
</organism>
<dbReference type="InterPro" id="IPR029510">
    <property type="entry name" value="Ald_DH_CS_GLU"/>
</dbReference>
<dbReference type="SUPFAM" id="SSF53720">
    <property type="entry name" value="ALDH-like"/>
    <property type="match status" value="1"/>
</dbReference>
<evidence type="ECO:0000256" key="3">
    <source>
        <dbReference type="ARBA" id="ARBA00023027"/>
    </source>
</evidence>
<feature type="active site" evidence="5">
    <location>
        <position position="259"/>
    </location>
</feature>
<reference evidence="10" key="1">
    <citation type="submission" date="2017-04" db="EMBL/GenBank/DDBJ databases">
        <authorList>
            <person name="Varghese N."/>
            <person name="Submissions S."/>
        </authorList>
    </citation>
    <scope>NUCLEOTIDE SEQUENCE [LARGE SCALE GENOMIC DNA]</scope>
    <source>
        <strain evidence="10">RKEM611</strain>
    </source>
</reference>
<evidence type="ECO:0000259" key="8">
    <source>
        <dbReference type="Pfam" id="PF00171"/>
    </source>
</evidence>
<evidence type="ECO:0000256" key="6">
    <source>
        <dbReference type="PROSITE-ProRule" id="PRU10007"/>
    </source>
</evidence>
<dbReference type="OrthoDB" id="5288298at2"/>
<comment type="similarity">
    <text evidence="1 4 7">Belongs to the aldehyde dehydrogenase family.</text>
</comment>
<dbReference type="PROSITE" id="PS00687">
    <property type="entry name" value="ALDEHYDE_DEHYDR_GLU"/>
    <property type="match status" value="1"/>
</dbReference>
<evidence type="ECO:0000256" key="7">
    <source>
        <dbReference type="RuleBase" id="RU003345"/>
    </source>
</evidence>
<keyword evidence="10" id="KW-1185">Reference proteome</keyword>
<keyword evidence="2 4" id="KW-0560">Oxidoreductase</keyword>
<dbReference type="GO" id="GO:0006081">
    <property type="term" value="P:aldehyde metabolic process"/>
    <property type="evidence" value="ECO:0007669"/>
    <property type="project" value="InterPro"/>
</dbReference>
<dbReference type="InterPro" id="IPR012394">
    <property type="entry name" value="Aldehyde_DH_NAD(P)"/>
</dbReference>
<dbReference type="InterPro" id="IPR016163">
    <property type="entry name" value="Ald_DH_C"/>
</dbReference>
<sequence>MSSAVPLRKENGQASEVEQTFQLQRQEFLKNMYPSLEERLELLGALEAMFVQYHPKVIDALKEDCKCHPHQLTMLVEVFGTLGRIGHVRENLAEWMKPSYRELDADVFGASKAYVLYQPLGVVANVSPWNFPFDLTFGPLVDILAAGNRCMIKPSELSSASSELIEEMVSATFDKSQVAVCTGGPDLAAQFVSQPWDHLIYTGGAEVAKKIMASAAQNLTPLTLELGGKNPTIVTEDSVNEETVHKILGTKTIKNGQLCVTADYALVPHSKLDSFISLITKYISQQLPDFAQGEKVPGIINERHLDRLQGYVADAKKKNAKVVELNKDANPLDRSQCQMPFTLVIEPTDDMMVMQQEVFGPILPIKTYKSIDEAIAFINDKERPLATYLFTKDEAIAEKVMKSTCSGGFAVNSAAFQAAIPSLPFGGVGASGMGCHHGFEGFKNFSHGKGVLEAGEGGITAAFYPPYGELADLVIAAALQPK</sequence>
<dbReference type="EMBL" id="FWZT01000020">
    <property type="protein sequence ID" value="SMF60065.1"/>
    <property type="molecule type" value="Genomic_DNA"/>
</dbReference>
<evidence type="ECO:0000313" key="10">
    <source>
        <dbReference type="Proteomes" id="UP000192907"/>
    </source>
</evidence>
<dbReference type="STRING" id="1513793.SAMN06296036_12086"/>
<dbReference type="GO" id="GO:0004029">
    <property type="term" value="F:aldehyde dehydrogenase (NAD+) activity"/>
    <property type="evidence" value="ECO:0007669"/>
    <property type="project" value="TreeGrafter"/>
</dbReference>
<evidence type="ECO:0000313" key="9">
    <source>
        <dbReference type="EMBL" id="SMF60065.1"/>
    </source>
</evidence>
<dbReference type="GO" id="GO:0005737">
    <property type="term" value="C:cytoplasm"/>
    <property type="evidence" value="ECO:0007669"/>
    <property type="project" value="TreeGrafter"/>
</dbReference>
<proteinExistence type="inferred from homology"/>
<dbReference type="RefSeq" id="WP_132322845.1">
    <property type="nucleotide sequence ID" value="NZ_FWZT01000020.1"/>
</dbReference>
<dbReference type="AlphaFoldDB" id="A0A1Y6CGB7"/>
<dbReference type="Proteomes" id="UP000192907">
    <property type="component" value="Unassembled WGS sequence"/>
</dbReference>
<dbReference type="Pfam" id="PF00171">
    <property type="entry name" value="Aldedh"/>
    <property type="match status" value="1"/>
</dbReference>
<dbReference type="PANTHER" id="PTHR43570">
    <property type="entry name" value="ALDEHYDE DEHYDROGENASE"/>
    <property type="match status" value="1"/>
</dbReference>
<protein>
    <recommendedName>
        <fullName evidence="4">Aldehyde dehydrogenase</fullName>
    </recommendedName>
</protein>
<keyword evidence="3" id="KW-0520">NAD</keyword>